<dbReference type="RefSeq" id="WP_189220165.1">
    <property type="nucleotide sequence ID" value="NZ_BMQK01000021.1"/>
</dbReference>
<protein>
    <recommendedName>
        <fullName evidence="3">DUF4265 domain-containing protein</fullName>
    </recommendedName>
</protein>
<reference evidence="1" key="1">
    <citation type="journal article" date="2014" name="Int. J. Syst. Evol. Microbiol.">
        <title>Complete genome sequence of Corynebacterium casei LMG S-19264T (=DSM 44701T), isolated from a smear-ripened cheese.</title>
        <authorList>
            <consortium name="US DOE Joint Genome Institute (JGI-PGF)"/>
            <person name="Walter F."/>
            <person name="Albersmeier A."/>
            <person name="Kalinowski J."/>
            <person name="Ruckert C."/>
        </authorList>
    </citation>
    <scope>NUCLEOTIDE SEQUENCE</scope>
    <source>
        <strain evidence="1">JCM 3131</strain>
    </source>
</reference>
<reference evidence="1" key="2">
    <citation type="submission" date="2020-09" db="EMBL/GenBank/DDBJ databases">
        <authorList>
            <person name="Sun Q."/>
            <person name="Ohkuma M."/>
        </authorList>
    </citation>
    <scope>NUCLEOTIDE SEQUENCE</scope>
    <source>
        <strain evidence="1">JCM 3131</strain>
    </source>
</reference>
<dbReference type="AlphaFoldDB" id="A0A918BR88"/>
<dbReference type="EMBL" id="BMQK01000021">
    <property type="protein sequence ID" value="GGQ83594.1"/>
    <property type="molecule type" value="Genomic_DNA"/>
</dbReference>
<evidence type="ECO:0000313" key="1">
    <source>
        <dbReference type="EMBL" id="GGQ83594.1"/>
    </source>
</evidence>
<dbReference type="InterPro" id="IPR025361">
    <property type="entry name" value="DUF4265"/>
</dbReference>
<accession>A0A918BR88</accession>
<comment type="caution">
    <text evidence="1">The sequence shown here is derived from an EMBL/GenBank/DDBJ whole genome shotgun (WGS) entry which is preliminary data.</text>
</comment>
<keyword evidence="2" id="KW-1185">Reference proteome</keyword>
<evidence type="ECO:0000313" key="2">
    <source>
        <dbReference type="Proteomes" id="UP000620156"/>
    </source>
</evidence>
<dbReference type="Proteomes" id="UP000620156">
    <property type="component" value="Unassembled WGS sequence"/>
</dbReference>
<evidence type="ECO:0008006" key="3">
    <source>
        <dbReference type="Google" id="ProtNLM"/>
    </source>
</evidence>
<organism evidence="1 2">
    <name type="scientific">Streptomyces ruber</name>
    <dbReference type="NCBI Taxonomy" id="83378"/>
    <lineage>
        <taxon>Bacteria</taxon>
        <taxon>Bacillati</taxon>
        <taxon>Actinomycetota</taxon>
        <taxon>Actinomycetes</taxon>
        <taxon>Kitasatosporales</taxon>
        <taxon>Streptomycetaceae</taxon>
        <taxon>Streptomyces</taxon>
    </lineage>
</organism>
<name>A0A918BR88_9ACTN</name>
<gene>
    <name evidence="1" type="ORF">GCM10010145_61440</name>
</gene>
<sequence>MLNVTDIPAAEHPHSFPELTITRCCFSPAQSPFFTYGICYLDVVTIDSAHLVASVVQKSGHRTLRVALVADHQDRNQLHELLHGKVVEAALPHEWLQSTYLSVDLPPGTDPATLREALKAPAQAGALHWEIDS</sequence>
<dbReference type="Pfam" id="PF14085">
    <property type="entry name" value="DUF4265"/>
    <property type="match status" value="1"/>
</dbReference>
<proteinExistence type="predicted"/>